<organism evidence="3 4">
    <name type="scientific">Bizionia algoritergicola</name>
    <dbReference type="NCBI Taxonomy" id="291187"/>
    <lineage>
        <taxon>Bacteria</taxon>
        <taxon>Pseudomonadati</taxon>
        <taxon>Bacteroidota</taxon>
        <taxon>Flavobacteriia</taxon>
        <taxon>Flavobacteriales</taxon>
        <taxon>Flavobacteriaceae</taxon>
        <taxon>Bizionia</taxon>
    </lineage>
</organism>
<dbReference type="InterPro" id="IPR013783">
    <property type="entry name" value="Ig-like_fold"/>
</dbReference>
<dbReference type="Proteomes" id="UP000324358">
    <property type="component" value="Unassembled WGS sequence"/>
</dbReference>
<comment type="caution">
    <text evidence="3">The sequence shown here is derived from an EMBL/GenBank/DDBJ whole genome shotgun (WGS) entry which is preliminary data.</text>
</comment>
<evidence type="ECO:0000256" key="1">
    <source>
        <dbReference type="ARBA" id="ARBA00022729"/>
    </source>
</evidence>
<gene>
    <name evidence="3" type="ORF">ES675_05665</name>
</gene>
<keyword evidence="4" id="KW-1185">Reference proteome</keyword>
<feature type="domain" description="Secretion system C-terminal sorting" evidence="2">
    <location>
        <begin position="336"/>
        <end position="404"/>
    </location>
</feature>
<protein>
    <submittedName>
        <fullName evidence="3">T9SS type A sorting domain-containing protein</fullName>
    </submittedName>
</protein>
<dbReference type="OrthoDB" id="975384at2"/>
<dbReference type="InterPro" id="IPR036116">
    <property type="entry name" value="FN3_sf"/>
</dbReference>
<dbReference type="SUPFAM" id="SSF49265">
    <property type="entry name" value="Fibronectin type III"/>
    <property type="match status" value="1"/>
</dbReference>
<proteinExistence type="predicted"/>
<dbReference type="EMBL" id="VSKL01000001">
    <property type="protein sequence ID" value="TYB75608.1"/>
    <property type="molecule type" value="Genomic_DNA"/>
</dbReference>
<sequence length="407" mass="44066">MGFVKINNTFGVNFFLKLKLTNMKKITLFLFLLSISFSFGQVVLDENFNAGLSTPTGWSNTDLAAGGVWTFETGGEAPFFGAANDVLYSAAGFSGSYPMFNSDAYGNDSAPENAALISPAFDCSALTVIKLTFNHLILTEYGGEGYVEVYNGTSWVQVAVYDETTVPAPDYFTLGAVTIDVSAELAGVTNAQVRFRWVGDWSYYWTLDNVMVQQPTGSVPNPAITPTPADGAVDVVIDNSASNFLVAFDWEPATTGDAATSYDIYLGDAANNLNLLGNTPNDMVNITGMDYSTEYFWQVIAKNLAGEAVGSSIWSFTTEVDPALSVDTKTLELFSVYPNPVNNNVTIKTTLNINTVEVINQLGQRVLQVNEANIINNTINVSTLSNGIYFMNISAEGKKQTIKIVKE</sequence>
<dbReference type="InterPro" id="IPR026444">
    <property type="entry name" value="Secre_tail"/>
</dbReference>
<accession>A0A5D0R4M1</accession>
<dbReference type="Gene3D" id="2.60.40.10">
    <property type="entry name" value="Immunoglobulins"/>
    <property type="match status" value="1"/>
</dbReference>
<name>A0A5D0R4M1_9FLAO</name>
<dbReference type="Pfam" id="PF18962">
    <property type="entry name" value="Por_Secre_tail"/>
    <property type="match status" value="1"/>
</dbReference>
<dbReference type="Gene3D" id="2.60.120.260">
    <property type="entry name" value="Galactose-binding domain-like"/>
    <property type="match status" value="1"/>
</dbReference>
<evidence type="ECO:0000313" key="4">
    <source>
        <dbReference type="Proteomes" id="UP000324358"/>
    </source>
</evidence>
<evidence type="ECO:0000259" key="2">
    <source>
        <dbReference type="Pfam" id="PF18962"/>
    </source>
</evidence>
<dbReference type="NCBIfam" id="TIGR04183">
    <property type="entry name" value="Por_Secre_tail"/>
    <property type="match status" value="1"/>
</dbReference>
<evidence type="ECO:0000313" key="3">
    <source>
        <dbReference type="EMBL" id="TYB75608.1"/>
    </source>
</evidence>
<keyword evidence="1" id="KW-0732">Signal</keyword>
<reference evidence="3 4" key="1">
    <citation type="submission" date="2019-08" db="EMBL/GenBank/DDBJ databases">
        <title>Genomes of Antarctic Bizionia species.</title>
        <authorList>
            <person name="Bowman J.P."/>
        </authorList>
    </citation>
    <scope>NUCLEOTIDE SEQUENCE [LARGE SCALE GENOMIC DNA]</scope>
    <source>
        <strain evidence="3 4">APA-1</strain>
    </source>
</reference>
<dbReference type="AlphaFoldDB" id="A0A5D0R4M1"/>